<feature type="compositionally biased region" description="Low complexity" evidence="1">
    <location>
        <begin position="81"/>
        <end position="94"/>
    </location>
</feature>
<dbReference type="GO" id="GO:0043001">
    <property type="term" value="P:Golgi to plasma membrane protein transport"/>
    <property type="evidence" value="ECO:0007669"/>
    <property type="project" value="InterPro"/>
</dbReference>
<dbReference type="GO" id="GO:0007030">
    <property type="term" value="P:Golgi organization"/>
    <property type="evidence" value="ECO:0007669"/>
    <property type="project" value="InterPro"/>
</dbReference>
<reference evidence="2" key="1">
    <citation type="submission" date="2021-05" db="EMBL/GenBank/DDBJ databases">
        <authorList>
            <person name="Alioto T."/>
            <person name="Alioto T."/>
            <person name="Gomez Garrido J."/>
        </authorList>
    </citation>
    <scope>NUCLEOTIDE SEQUENCE</scope>
</reference>
<feature type="region of interest" description="Disordered" evidence="1">
    <location>
        <begin position="69"/>
        <end position="94"/>
    </location>
</feature>
<dbReference type="PANTHER" id="PTHR13066">
    <property type="entry name" value="BASIC LEUCINE ZIPPER NUCLEAR FACTOR 1 BLZF1 PROTEIN"/>
    <property type="match status" value="1"/>
</dbReference>
<dbReference type="EMBL" id="HBUF01549639">
    <property type="protein sequence ID" value="CAG6758496.1"/>
    <property type="molecule type" value="Transcribed_RNA"/>
</dbReference>
<accession>A0A8D9A6L6</accession>
<dbReference type="PANTHER" id="PTHR13066:SF2">
    <property type="entry name" value="GOLGIN-45"/>
    <property type="match status" value="1"/>
</dbReference>
<feature type="compositionally biased region" description="Basic and acidic residues" evidence="1">
    <location>
        <begin position="69"/>
        <end position="80"/>
    </location>
</feature>
<name>A0A8D9A6L6_9HEMI</name>
<evidence type="ECO:0000313" key="2">
    <source>
        <dbReference type="EMBL" id="CAG6758496.1"/>
    </source>
</evidence>
<evidence type="ECO:0000256" key="1">
    <source>
        <dbReference type="SAM" id="MobiDB-lite"/>
    </source>
</evidence>
<protein>
    <submittedName>
        <fullName evidence="2">Golgin-45</fullName>
    </submittedName>
</protein>
<proteinExistence type="predicted"/>
<dbReference type="GO" id="GO:0000139">
    <property type="term" value="C:Golgi membrane"/>
    <property type="evidence" value="ECO:0007669"/>
    <property type="project" value="TreeGrafter"/>
</dbReference>
<feature type="compositionally biased region" description="Basic residues" evidence="1">
    <location>
        <begin position="147"/>
        <end position="158"/>
    </location>
</feature>
<dbReference type="AlphaFoldDB" id="A0A8D9A6L6"/>
<sequence length="474" mass="52354">MSYNLFVVEKLSCHHSIWEFEVGSTGIEPSSSYTFSMLCLLIEIDQGIIFFSPDELFKPSEMVALPTPRRTEGDGMEHTEPAQTASTTTTSPSEVPVAMHTGKMVHLIPKNFIKNSALVVHVSKEPKYVPYEPYKAAVNPRMPCLKQKKTKVSVKKRGSKDDGNEVSIHQPVPVPQAASSQEDKEPELILDEKLKDLNISDNTLSLSDSPDLEVEIKRLRSENLELENQVKYQAQVNGELKKLLVAAVGEDIETKVNHLTEDKLHLAKALLNSAKRLNTHQEQMEWLAGQCEVWRSKFLASSLMVEELAKWKAVLTQKVCDYQDVTRKILAEHQMTHAATSKTFTNLAIIGNNFDLSVMTDPASRIQPKSSTVVDLANSSASLSASLKEQLLGSSPFPINTNVPDLARGEYLTPAEKQAYQLVNECLTLAFGKNDVACSAVMGAAGAVSGLNHSLSLYHPPCCAHCQDRKIQTI</sequence>
<dbReference type="InterPro" id="IPR027095">
    <property type="entry name" value="Golgin-45"/>
</dbReference>
<feature type="region of interest" description="Disordered" evidence="1">
    <location>
        <begin position="147"/>
        <end position="185"/>
    </location>
</feature>
<organism evidence="2">
    <name type="scientific">Cacopsylla melanoneura</name>
    <dbReference type="NCBI Taxonomy" id="428564"/>
    <lineage>
        <taxon>Eukaryota</taxon>
        <taxon>Metazoa</taxon>
        <taxon>Ecdysozoa</taxon>
        <taxon>Arthropoda</taxon>
        <taxon>Hexapoda</taxon>
        <taxon>Insecta</taxon>
        <taxon>Pterygota</taxon>
        <taxon>Neoptera</taxon>
        <taxon>Paraneoptera</taxon>
        <taxon>Hemiptera</taxon>
        <taxon>Sternorrhyncha</taxon>
        <taxon>Psylloidea</taxon>
        <taxon>Psyllidae</taxon>
        <taxon>Psyllinae</taxon>
        <taxon>Cacopsylla</taxon>
    </lineage>
</organism>